<feature type="transmembrane region" description="Helical" evidence="1">
    <location>
        <begin position="344"/>
        <end position="365"/>
    </location>
</feature>
<feature type="transmembrane region" description="Helical" evidence="1">
    <location>
        <begin position="149"/>
        <end position="168"/>
    </location>
</feature>
<accession>A0A137ZLN6</accession>
<keyword evidence="1" id="KW-0472">Membrane</keyword>
<comment type="caution">
    <text evidence="2">The sequence shown here is derived from an EMBL/GenBank/DDBJ whole genome shotgun (WGS) entry which is preliminary data.</text>
</comment>
<dbReference type="RefSeq" id="WP_068744559.1">
    <property type="nucleotide sequence ID" value="NZ_LSRE01000010.1"/>
</dbReference>
<feature type="transmembrane region" description="Helical" evidence="1">
    <location>
        <begin position="87"/>
        <end position="108"/>
    </location>
</feature>
<dbReference type="Pfam" id="PF12077">
    <property type="entry name" value="DUF3556"/>
    <property type="match status" value="1"/>
</dbReference>
<feature type="transmembrane region" description="Helical" evidence="1">
    <location>
        <begin position="215"/>
        <end position="238"/>
    </location>
</feature>
<dbReference type="EMBL" id="LSRE01000010">
    <property type="protein sequence ID" value="KXO99111.1"/>
    <property type="molecule type" value="Genomic_DNA"/>
</dbReference>
<evidence type="ECO:0000313" key="2">
    <source>
        <dbReference type="EMBL" id="KXO99111.1"/>
    </source>
</evidence>
<reference evidence="2 3" key="1">
    <citation type="submission" date="2016-02" db="EMBL/GenBank/DDBJ databases">
        <authorList>
            <person name="Teng J.L."/>
            <person name="Tang Y."/>
            <person name="Huang Y."/>
            <person name="Guo F."/>
            <person name="Wei W."/>
            <person name="Chen J.H."/>
            <person name="Wong S.Y."/>
            <person name="Lau S.K."/>
            <person name="Woo P.C."/>
        </authorList>
    </citation>
    <scope>NUCLEOTIDE SEQUENCE [LARGE SCALE GENOMIC DNA]</scope>
    <source>
        <strain evidence="2 3">JCM 13375</strain>
    </source>
</reference>
<keyword evidence="1" id="KW-1133">Transmembrane helix</keyword>
<gene>
    <name evidence="2" type="ORF">AXK61_17695</name>
</gene>
<feature type="transmembrane region" description="Helical" evidence="1">
    <location>
        <begin position="44"/>
        <end position="67"/>
    </location>
</feature>
<keyword evidence="3" id="KW-1185">Reference proteome</keyword>
<dbReference type="Proteomes" id="UP000070409">
    <property type="component" value="Unassembled WGS sequence"/>
</dbReference>
<evidence type="ECO:0000313" key="3">
    <source>
        <dbReference type="Proteomes" id="UP000070409"/>
    </source>
</evidence>
<feature type="transmembrane region" description="Helical" evidence="1">
    <location>
        <begin position="289"/>
        <end position="308"/>
    </location>
</feature>
<sequence length="594" mass="65916">MGFMKPDLPEVDPAEFITRPLQDRLRFATQRWVDHGFGTQKVAFVIYVVKLLVLYAFGGVLFATATSGLHFWEVSTWWNQPIVYQKLVLWTTLLEAVGVAGAWGPLTFKIKPMTGGIRFWARTGTIRLRPYTWVPGTAGTRRTALDVGLYWLLLASLVMGVVLPGVIVTDSSPYELVAPWLMIAPVALLILIGLRDKTIFLAARGEQYMPALIMFGLLPLLSFATMIVGLKLLIVVVWVGAGMSKIGKHFINVIPVMVSNSPCMPFKGLRRAHYRNAPHDLLPSRLARFMAEGLGTFVEIVAPLILLFSMNRTVTVVCAVFMVCYHLFIMSTFPLAVPLEWNLLFAYTALFLFVGFPAQDGYSVLDMSPSWLILVVLAALLFFPVLGNIRPDKVSFLPSLRQYAGNWATGMWAFAPGAEEKLNRVQRQTTNTVDQFVATGVPREWAETLMNMGLGWRAMHSNGRGLFSTLLSHVPDVEQRTLREGELVCNTLIGFNFGDGHLHDETLIAAVQEQAGFEPGELIVVWAESQPVTRMSQDFKIIDAALGVVARGRWSVTECVTTQPWLPDGPVACEITWSADHDRFPLGTGLGSRA</sequence>
<evidence type="ECO:0008006" key="4">
    <source>
        <dbReference type="Google" id="ProtNLM"/>
    </source>
</evidence>
<dbReference type="InterPro" id="IPR021941">
    <property type="entry name" value="DUF3556_TM"/>
</dbReference>
<protein>
    <recommendedName>
        <fullName evidence="4">DUF3556 domain-containing protein</fullName>
    </recommendedName>
</protein>
<feature type="transmembrane region" description="Helical" evidence="1">
    <location>
        <begin position="371"/>
        <end position="389"/>
    </location>
</feature>
<feature type="transmembrane region" description="Helical" evidence="1">
    <location>
        <begin position="314"/>
        <end position="337"/>
    </location>
</feature>
<evidence type="ECO:0000256" key="1">
    <source>
        <dbReference type="SAM" id="Phobius"/>
    </source>
</evidence>
<proteinExistence type="predicted"/>
<keyword evidence="1" id="KW-0812">Transmembrane</keyword>
<name>A0A137ZLN6_9ACTN</name>
<feature type="transmembrane region" description="Helical" evidence="1">
    <location>
        <begin position="174"/>
        <end position="194"/>
    </location>
</feature>
<organism evidence="2 3">
    <name type="scientific">Tsukamurella pseudospumae</name>
    <dbReference type="NCBI Taxonomy" id="239498"/>
    <lineage>
        <taxon>Bacteria</taxon>
        <taxon>Bacillati</taxon>
        <taxon>Actinomycetota</taxon>
        <taxon>Actinomycetes</taxon>
        <taxon>Mycobacteriales</taxon>
        <taxon>Tsukamurellaceae</taxon>
        <taxon>Tsukamurella</taxon>
    </lineage>
</organism>